<dbReference type="PANTHER" id="PTHR34701">
    <property type="entry name" value="TRANSCRIPTIONAL REGULATOR MRAZ"/>
    <property type="match status" value="1"/>
</dbReference>
<dbReference type="RefSeq" id="WP_087234817.1">
    <property type="nucleotide sequence ID" value="NZ_JAKNHQ010000007.1"/>
</dbReference>
<dbReference type="InterPro" id="IPR035642">
    <property type="entry name" value="MraZ_N"/>
</dbReference>
<comment type="subcellular location">
    <subcellularLocation>
        <location evidence="7">Cytoplasm</location>
        <location evidence="7">Nucleoid</location>
    </subcellularLocation>
</comment>
<keyword evidence="10" id="KW-1185">Reference proteome</keyword>
<dbReference type="InterPro" id="IPR007159">
    <property type="entry name" value="SpoVT-AbrB_dom"/>
</dbReference>
<comment type="similarity">
    <text evidence="7">Belongs to the MraZ family.</text>
</comment>
<evidence type="ECO:0000256" key="1">
    <source>
        <dbReference type="ARBA" id="ARBA00013860"/>
    </source>
</evidence>
<evidence type="ECO:0000259" key="8">
    <source>
        <dbReference type="PROSITE" id="PS51740"/>
    </source>
</evidence>
<dbReference type="EMBL" id="JAKNHQ010000007">
    <property type="protein sequence ID" value="MCG4610589.1"/>
    <property type="molecule type" value="Genomic_DNA"/>
</dbReference>
<accession>A0ABS9MJF8</accession>
<dbReference type="CDD" id="cd16320">
    <property type="entry name" value="MraZ_N"/>
    <property type="match status" value="1"/>
</dbReference>
<feature type="domain" description="SpoVT-AbrB" evidence="8">
    <location>
        <begin position="5"/>
        <end position="47"/>
    </location>
</feature>
<reference evidence="9 10" key="1">
    <citation type="submission" date="2022-01" db="EMBL/GenBank/DDBJ databases">
        <title>Collection of gut derived symbiotic bacterial strains cultured from healthy donors.</title>
        <authorList>
            <person name="Lin H."/>
            <person name="Kohout C."/>
            <person name="Waligurski E."/>
            <person name="Pamer E.G."/>
        </authorList>
    </citation>
    <scope>NUCLEOTIDE SEQUENCE [LARGE SCALE GENOMIC DNA]</scope>
    <source>
        <strain evidence="9 10">DFI.7.58</strain>
    </source>
</reference>
<dbReference type="Gene3D" id="3.40.1550.20">
    <property type="entry name" value="Transcriptional regulator MraZ domain"/>
    <property type="match status" value="1"/>
</dbReference>
<evidence type="ECO:0000256" key="5">
    <source>
        <dbReference type="ARBA" id="ARBA00023125"/>
    </source>
</evidence>
<dbReference type="Proteomes" id="UP001298681">
    <property type="component" value="Unassembled WGS sequence"/>
</dbReference>
<dbReference type="CDD" id="cd16321">
    <property type="entry name" value="MraZ_C"/>
    <property type="match status" value="1"/>
</dbReference>
<keyword evidence="3" id="KW-0677">Repeat</keyword>
<evidence type="ECO:0000256" key="7">
    <source>
        <dbReference type="HAMAP-Rule" id="MF_01008"/>
    </source>
</evidence>
<comment type="caution">
    <text evidence="9">The sequence shown here is derived from an EMBL/GenBank/DDBJ whole genome shotgun (WGS) entry which is preliminary data.</text>
</comment>
<sequence>MLIGEYQHNIDAKGRVIVPARFREDLGERFYVTKGLDHCLFVLPPTEWTKLQEKIMAMPMGKARGIQRFFFSGAAEVEPDKQGRILLPQHLREYAGLEKDVAFIGTSNRAEIWDAQRWASFNAELDDSSLIAVMEELQF</sequence>
<dbReference type="InterPro" id="IPR003444">
    <property type="entry name" value="MraZ"/>
</dbReference>
<comment type="subunit">
    <text evidence="7">Forms oligomers.</text>
</comment>
<evidence type="ECO:0000313" key="10">
    <source>
        <dbReference type="Proteomes" id="UP001298681"/>
    </source>
</evidence>
<dbReference type="SUPFAM" id="SSF89447">
    <property type="entry name" value="AbrB/MazE/MraZ-like"/>
    <property type="match status" value="1"/>
</dbReference>
<dbReference type="InterPro" id="IPR020603">
    <property type="entry name" value="MraZ_dom"/>
</dbReference>
<organism evidence="9 10">
    <name type="scientific">Anaeromassilibacillus senegalensis</name>
    <dbReference type="NCBI Taxonomy" id="1673717"/>
    <lineage>
        <taxon>Bacteria</taxon>
        <taxon>Bacillati</taxon>
        <taxon>Bacillota</taxon>
        <taxon>Clostridia</taxon>
        <taxon>Eubacteriales</taxon>
        <taxon>Acutalibacteraceae</taxon>
        <taxon>Anaeromassilibacillus</taxon>
    </lineage>
</organism>
<dbReference type="PANTHER" id="PTHR34701:SF1">
    <property type="entry name" value="TRANSCRIPTIONAL REGULATOR MRAZ"/>
    <property type="match status" value="1"/>
</dbReference>
<keyword evidence="5 7" id="KW-0238">DNA-binding</keyword>
<dbReference type="NCBIfam" id="TIGR00242">
    <property type="entry name" value="division/cell wall cluster transcriptional repressor MraZ"/>
    <property type="match status" value="1"/>
</dbReference>
<keyword evidence="6 7" id="KW-0804">Transcription</keyword>
<dbReference type="InterPro" id="IPR035644">
    <property type="entry name" value="MraZ_C"/>
</dbReference>
<evidence type="ECO:0000313" key="9">
    <source>
        <dbReference type="EMBL" id="MCG4610589.1"/>
    </source>
</evidence>
<dbReference type="InterPro" id="IPR038619">
    <property type="entry name" value="MraZ_sf"/>
</dbReference>
<evidence type="ECO:0000256" key="3">
    <source>
        <dbReference type="ARBA" id="ARBA00022737"/>
    </source>
</evidence>
<keyword evidence="4 7" id="KW-0805">Transcription regulation</keyword>
<dbReference type="HAMAP" id="MF_01008">
    <property type="entry name" value="MraZ"/>
    <property type="match status" value="1"/>
</dbReference>
<protein>
    <recommendedName>
        <fullName evidence="1 7">Transcriptional regulator MraZ</fullName>
    </recommendedName>
</protein>
<gene>
    <name evidence="7 9" type="primary">mraZ</name>
    <name evidence="9" type="ORF">L0P57_06540</name>
</gene>
<proteinExistence type="inferred from homology"/>
<keyword evidence="2 7" id="KW-0963">Cytoplasm</keyword>
<evidence type="ECO:0000256" key="6">
    <source>
        <dbReference type="ARBA" id="ARBA00023163"/>
    </source>
</evidence>
<feature type="domain" description="SpoVT-AbrB" evidence="8">
    <location>
        <begin position="74"/>
        <end position="117"/>
    </location>
</feature>
<dbReference type="PROSITE" id="PS51740">
    <property type="entry name" value="SPOVT_ABRB"/>
    <property type="match status" value="2"/>
</dbReference>
<evidence type="ECO:0000256" key="4">
    <source>
        <dbReference type="ARBA" id="ARBA00023015"/>
    </source>
</evidence>
<evidence type="ECO:0000256" key="2">
    <source>
        <dbReference type="ARBA" id="ARBA00022490"/>
    </source>
</evidence>
<dbReference type="InterPro" id="IPR037914">
    <property type="entry name" value="SpoVT-AbrB_sf"/>
</dbReference>
<name>A0ABS9MJF8_9FIRM</name>
<dbReference type="Pfam" id="PF02381">
    <property type="entry name" value="MraZ"/>
    <property type="match status" value="2"/>
</dbReference>